<evidence type="ECO:0000313" key="2">
    <source>
        <dbReference type="Proteomes" id="UP000092247"/>
    </source>
</evidence>
<protein>
    <recommendedName>
        <fullName evidence="3">RES domain-containing protein</fullName>
    </recommendedName>
</protein>
<evidence type="ECO:0000313" key="1">
    <source>
        <dbReference type="EMBL" id="OBU03547.1"/>
    </source>
</evidence>
<dbReference type="AlphaFoldDB" id="A0A1B8H392"/>
<dbReference type="EMBL" id="LZEX01000043">
    <property type="protein sequence ID" value="OBU03547.1"/>
    <property type="molecule type" value="Genomic_DNA"/>
</dbReference>
<organism evidence="1 2">
    <name type="scientific">Morganella psychrotolerans</name>
    <dbReference type="NCBI Taxonomy" id="368603"/>
    <lineage>
        <taxon>Bacteria</taxon>
        <taxon>Pseudomonadati</taxon>
        <taxon>Pseudomonadota</taxon>
        <taxon>Gammaproteobacteria</taxon>
        <taxon>Enterobacterales</taxon>
        <taxon>Morganellaceae</taxon>
        <taxon>Morganella</taxon>
    </lineage>
</organism>
<dbReference type="Proteomes" id="UP000092247">
    <property type="component" value="Unassembled WGS sequence"/>
</dbReference>
<gene>
    <name evidence="1" type="ORF">AYY17_10425</name>
</gene>
<proteinExistence type="predicted"/>
<name>A0A1B8H392_9GAMM</name>
<evidence type="ECO:0008006" key="3">
    <source>
        <dbReference type="Google" id="ProtNLM"/>
    </source>
</evidence>
<reference evidence="1 2" key="1">
    <citation type="submission" date="2016-06" db="EMBL/GenBank/DDBJ databases">
        <authorList>
            <person name="Kjaerup R.B."/>
            <person name="Dalgaard T.S."/>
            <person name="Juul-Madsen H.R."/>
        </authorList>
    </citation>
    <scope>NUCLEOTIDE SEQUENCE [LARGE SCALE GENOMIC DNA]</scope>
    <source>
        <strain evidence="1 2">GCSL-Mp3</strain>
    </source>
</reference>
<sequence>MGVIVLDKDVTVIQVDELIKNSGLTVNNVTTSTRSVTQRLAGRVHSAGFGGMEYRSNVTNELCLVVWHNEPSGEGFATTSKQTCLSEFDWDGRETADILVNNLGIPVEEG</sequence>
<comment type="caution">
    <text evidence="1">The sequence shown here is derived from an EMBL/GenBank/DDBJ whole genome shotgun (WGS) entry which is preliminary data.</text>
</comment>
<accession>A0A1B8H392</accession>